<protein>
    <submittedName>
        <fullName evidence="1">Uncharacterized protein</fullName>
    </submittedName>
</protein>
<comment type="caution">
    <text evidence="1">The sequence shown here is derived from an EMBL/GenBank/DDBJ whole genome shotgun (WGS) entry which is preliminary data.</text>
</comment>
<evidence type="ECO:0000313" key="2">
    <source>
        <dbReference type="Proteomes" id="UP000003340"/>
    </source>
</evidence>
<proteinExistence type="predicted"/>
<sequence>MSRGKTVFFYFGLYFLRFYALIDEVESCHLAKGVKHANYQRDDRARFLT</sequence>
<dbReference type="HOGENOM" id="CLU_3134141_0_0_9"/>
<name>C0E8G1_9FIRM</name>
<dbReference type="EMBL" id="ACEC01000004">
    <property type="protein sequence ID" value="EEG32234.1"/>
    <property type="molecule type" value="Genomic_DNA"/>
</dbReference>
<dbReference type="STRING" id="537013.CLOSTMETH_00106"/>
<organism evidence="1 2">
    <name type="scientific">[Clostridium] methylpentosum DSM 5476</name>
    <dbReference type="NCBI Taxonomy" id="537013"/>
    <lineage>
        <taxon>Bacteria</taxon>
        <taxon>Bacillati</taxon>
        <taxon>Bacillota</taxon>
        <taxon>Clostridia</taxon>
        <taxon>Eubacteriales</taxon>
        <taxon>Oscillospiraceae</taxon>
        <taxon>Oscillospiraceae incertae sedis</taxon>
    </lineage>
</organism>
<dbReference type="Proteomes" id="UP000003340">
    <property type="component" value="Unassembled WGS sequence"/>
</dbReference>
<reference evidence="1 2" key="1">
    <citation type="submission" date="2009-01" db="EMBL/GenBank/DDBJ databases">
        <authorList>
            <person name="Fulton L."/>
            <person name="Clifton S."/>
            <person name="Fulton B."/>
            <person name="Xu J."/>
            <person name="Minx P."/>
            <person name="Pepin K.H."/>
            <person name="Johnson M."/>
            <person name="Bhonagiri V."/>
            <person name="Nash W.E."/>
            <person name="Mardis E.R."/>
            <person name="Wilson R.K."/>
        </authorList>
    </citation>
    <scope>NUCLEOTIDE SEQUENCE [LARGE SCALE GENOMIC DNA]</scope>
    <source>
        <strain evidence="1 2">DSM 5476</strain>
    </source>
</reference>
<reference evidence="1 2" key="2">
    <citation type="submission" date="2009-02" db="EMBL/GenBank/DDBJ databases">
        <title>Draft genome sequence of Clostridium methylpentosum (DSM 5476).</title>
        <authorList>
            <person name="Sudarsanam P."/>
            <person name="Ley R."/>
            <person name="Guruge J."/>
            <person name="Turnbaugh P.J."/>
            <person name="Mahowald M."/>
            <person name="Liep D."/>
            <person name="Gordon J."/>
        </authorList>
    </citation>
    <scope>NUCLEOTIDE SEQUENCE [LARGE SCALE GENOMIC DNA]</scope>
    <source>
        <strain evidence="1 2">DSM 5476</strain>
    </source>
</reference>
<evidence type="ECO:0000313" key="1">
    <source>
        <dbReference type="EMBL" id="EEG32234.1"/>
    </source>
</evidence>
<accession>C0E8G1</accession>
<dbReference type="AlphaFoldDB" id="C0E8G1"/>
<gene>
    <name evidence="1" type="ORF">CLOSTMETH_00106</name>
</gene>
<keyword evidence="2" id="KW-1185">Reference proteome</keyword>